<proteinExistence type="predicted"/>
<gene>
    <name evidence="1" type="ORF">K040078D81_07640</name>
</gene>
<reference evidence="1 2" key="1">
    <citation type="submission" date="2024-04" db="EMBL/GenBank/DDBJ databases">
        <title>Defined microbial consortia suppress multidrug-resistant proinflammatory Enterobacteriaceae via ecological control.</title>
        <authorList>
            <person name="Furuichi M."/>
            <person name="Kawaguchi T."/>
            <person name="Pust M."/>
            <person name="Yasuma K."/>
            <person name="Plichta D."/>
            <person name="Hasegawa N."/>
            <person name="Ohya T."/>
            <person name="Bhattarai S."/>
            <person name="Sasajima S."/>
            <person name="Aoto Y."/>
            <person name="Tuganbaev T."/>
            <person name="Yaginuma M."/>
            <person name="Ueda M."/>
            <person name="Okahashi N."/>
            <person name="Amafuji K."/>
            <person name="Kiridooshi Y."/>
            <person name="Sugita K."/>
            <person name="Strazar M."/>
            <person name="Skelly A."/>
            <person name="Suda W."/>
            <person name="Hattori M."/>
            <person name="Nakamoto N."/>
            <person name="Caballero S."/>
            <person name="Norman J."/>
            <person name="Olle B."/>
            <person name="Tanoue T."/>
            <person name="Arita M."/>
            <person name="Bucci V."/>
            <person name="Atarashi K."/>
            <person name="Xavier R."/>
            <person name="Honda K."/>
        </authorList>
    </citation>
    <scope>NUCLEOTIDE SEQUENCE [LARGE SCALE GENOMIC DNA]</scope>
    <source>
        <strain evidence="2">k04-0078-D8-1</strain>
    </source>
</reference>
<accession>A0ABQ0B5B4</accession>
<keyword evidence="2" id="KW-1185">Reference proteome</keyword>
<sequence>MPENQRCLFKINIFYETAVTQKTIKINIEYMCYVIASTFKKRIKHPPGHAPCDSYKISDRRKSDQWIPAVFFCALKYGSQFFWLYRKVKRGMLNAKKKDHYQIWQGRDPDGGYGGGVSEVLPAMVAAEKEGTEEPGGYGGAGIQDGVL</sequence>
<organism evidence="1 2">
    <name type="scientific">Blautia hominis</name>
    <dbReference type="NCBI Taxonomy" id="2025493"/>
    <lineage>
        <taxon>Bacteria</taxon>
        <taxon>Bacillati</taxon>
        <taxon>Bacillota</taxon>
        <taxon>Clostridia</taxon>
        <taxon>Lachnospirales</taxon>
        <taxon>Lachnospiraceae</taxon>
        <taxon>Blautia</taxon>
    </lineage>
</organism>
<dbReference type="EMBL" id="BAABYW010000001">
    <property type="protein sequence ID" value="GAA6406647.1"/>
    <property type="molecule type" value="Genomic_DNA"/>
</dbReference>
<dbReference type="Proteomes" id="UP001600943">
    <property type="component" value="Unassembled WGS sequence"/>
</dbReference>
<evidence type="ECO:0000313" key="2">
    <source>
        <dbReference type="Proteomes" id="UP001600943"/>
    </source>
</evidence>
<comment type="caution">
    <text evidence="1">The sequence shown here is derived from an EMBL/GenBank/DDBJ whole genome shotgun (WGS) entry which is preliminary data.</text>
</comment>
<protein>
    <submittedName>
        <fullName evidence="1">Uncharacterized protein</fullName>
    </submittedName>
</protein>
<name>A0ABQ0B5B4_9FIRM</name>
<evidence type="ECO:0000313" key="1">
    <source>
        <dbReference type="EMBL" id="GAA6406647.1"/>
    </source>
</evidence>